<dbReference type="AlphaFoldDB" id="A0A318JDK6"/>
<reference evidence="1 2" key="1">
    <citation type="submission" date="2018-05" db="EMBL/GenBank/DDBJ databases">
        <title>Genomic Encyclopedia of Type Strains, Phase IV (KMG-IV): sequencing the most valuable type-strain genomes for metagenomic binning, comparative biology and taxonomic classification.</title>
        <authorList>
            <person name="Goeker M."/>
        </authorList>
    </citation>
    <scope>NUCLEOTIDE SEQUENCE [LARGE SCALE GENOMIC DNA]</scope>
    <source>
        <strain evidence="1 2">DSM 19792</strain>
    </source>
</reference>
<evidence type="ECO:0000313" key="2">
    <source>
        <dbReference type="Proteomes" id="UP000247792"/>
    </source>
</evidence>
<proteinExistence type="predicted"/>
<keyword evidence="2" id="KW-1185">Reference proteome</keyword>
<protein>
    <submittedName>
        <fullName evidence="1">Uncharacterized protein</fullName>
    </submittedName>
</protein>
<gene>
    <name evidence="1" type="ORF">DFR42_101617</name>
</gene>
<organism evidence="1 2">
    <name type="scientific">Undibacterium pigrum</name>
    <dbReference type="NCBI Taxonomy" id="401470"/>
    <lineage>
        <taxon>Bacteria</taxon>
        <taxon>Pseudomonadati</taxon>
        <taxon>Pseudomonadota</taxon>
        <taxon>Betaproteobacteria</taxon>
        <taxon>Burkholderiales</taxon>
        <taxon>Oxalobacteraceae</taxon>
        <taxon>Undibacterium</taxon>
    </lineage>
</organism>
<dbReference type="OrthoDB" id="9877829at2"/>
<name>A0A318JDK6_9BURK</name>
<dbReference type="EMBL" id="QJKB01000001">
    <property type="protein sequence ID" value="PXX47041.1"/>
    <property type="molecule type" value="Genomic_DNA"/>
</dbReference>
<comment type="caution">
    <text evidence="1">The sequence shown here is derived from an EMBL/GenBank/DDBJ whole genome shotgun (WGS) entry which is preliminary data.</text>
</comment>
<evidence type="ECO:0000313" key="1">
    <source>
        <dbReference type="EMBL" id="PXX47041.1"/>
    </source>
</evidence>
<dbReference type="RefSeq" id="WP_110253459.1">
    <property type="nucleotide sequence ID" value="NZ_QJKB01000001.1"/>
</dbReference>
<accession>A0A318JDK6</accession>
<sequence length="118" mass="13627">MNFDDKNLFKSAFSWHQAFRLHAAPMHQELMIHLQTTFEERLYDIVSVPLQTLLDDFVQFSEVEQVGCMTKELQAASFALRRAAEQLDNQLAKNHATAKLGCCSWCDDQVQYADRNES</sequence>
<dbReference type="Proteomes" id="UP000247792">
    <property type="component" value="Unassembled WGS sequence"/>
</dbReference>